<comment type="caution">
    <text evidence="1">The sequence shown here is derived from an EMBL/GenBank/DDBJ whole genome shotgun (WGS) entry which is preliminary data.</text>
</comment>
<reference evidence="1 2" key="1">
    <citation type="submission" date="2018-04" db="EMBL/GenBank/DDBJ databases">
        <authorList>
            <person name="Hagen T."/>
        </authorList>
    </citation>
    <scope>NUCLEOTIDE SEQUENCE [LARGE SCALE GENOMIC DNA]</scope>
    <source>
        <strain evidence="1 2">TPD7009</strain>
    </source>
</reference>
<dbReference type="Pfam" id="PF07352">
    <property type="entry name" value="Phage_Mu_Gam"/>
    <property type="match status" value="1"/>
</dbReference>
<dbReference type="AlphaFoldDB" id="A0AA92C7B4"/>
<organism evidence="1 2">
    <name type="scientific">Rhizobium rhizogenes</name>
    <name type="common">Agrobacterium rhizogenes</name>
    <dbReference type="NCBI Taxonomy" id="359"/>
    <lineage>
        <taxon>Bacteria</taxon>
        <taxon>Pseudomonadati</taxon>
        <taxon>Pseudomonadota</taxon>
        <taxon>Alphaproteobacteria</taxon>
        <taxon>Hyphomicrobiales</taxon>
        <taxon>Rhizobiaceae</taxon>
        <taxon>Rhizobium/Agrobacterium group</taxon>
        <taxon>Rhizobium</taxon>
    </lineage>
</organism>
<dbReference type="Gene3D" id="1.20.5.170">
    <property type="match status" value="1"/>
</dbReference>
<protein>
    <submittedName>
        <fullName evidence="1">Nuclease inhibitor protein</fullName>
    </submittedName>
</protein>
<dbReference type="GO" id="GO:0003690">
    <property type="term" value="F:double-stranded DNA binding"/>
    <property type="evidence" value="ECO:0007669"/>
    <property type="project" value="InterPro"/>
</dbReference>
<dbReference type="InterPro" id="IPR009951">
    <property type="entry name" value="Host-nuc_inhib_Gam"/>
</dbReference>
<dbReference type="EMBL" id="QDFR01000001">
    <property type="protein sequence ID" value="PVE57313.1"/>
    <property type="molecule type" value="Genomic_DNA"/>
</dbReference>
<dbReference type="GO" id="GO:0042262">
    <property type="term" value="P:DNA protection"/>
    <property type="evidence" value="ECO:0007669"/>
    <property type="project" value="InterPro"/>
</dbReference>
<accession>A0AA92C7B4</accession>
<gene>
    <name evidence="1" type="ORF">DC430_00500</name>
</gene>
<name>A0AA92C7B4_RHIRH</name>
<evidence type="ECO:0000313" key="2">
    <source>
        <dbReference type="Proteomes" id="UP000244335"/>
    </source>
</evidence>
<evidence type="ECO:0000313" key="1">
    <source>
        <dbReference type="EMBL" id="PVE57313.1"/>
    </source>
</evidence>
<proteinExistence type="predicted"/>
<dbReference type="RefSeq" id="WP_116493855.1">
    <property type="nucleotide sequence ID" value="NZ_QDFR01000001.1"/>
</dbReference>
<dbReference type="Proteomes" id="UP000244335">
    <property type="component" value="Unassembled WGS sequence"/>
</dbReference>
<sequence length="175" mass="19295">MKTALKNKTKAISRVPQNREDAVFAISRIGELRSKIAAQKSLADQVVRLAAEKLEADTAELLEELAEHERGVQTYCEANRLALTNDGRVKYHDFGSGRINWRSRPPKVSIRGMEAVIEGCKKLGLSAFIRTREELNKDAMLADPDKARLVSGVSISSEGEDFVIEPAEISSSALQ</sequence>
<dbReference type="SUPFAM" id="SSF161266">
    <property type="entry name" value="Gam-like"/>
    <property type="match status" value="1"/>
</dbReference>